<dbReference type="OrthoDB" id="9781579at2"/>
<feature type="active site" description="Proton acceptor" evidence="11 12">
    <location>
        <position position="101"/>
    </location>
</feature>
<accession>A0A1W1VLR8</accession>
<keyword evidence="7 11" id="KW-0547">Nucleotide-binding</keyword>
<dbReference type="NCBIfam" id="NF003296">
    <property type="entry name" value="PRK04296.1-1"/>
    <property type="match status" value="1"/>
</dbReference>
<dbReference type="GO" id="GO:0004797">
    <property type="term" value="F:thymidine kinase activity"/>
    <property type="evidence" value="ECO:0007669"/>
    <property type="project" value="UniProtKB-UniRule"/>
</dbReference>
<dbReference type="GO" id="GO:0046104">
    <property type="term" value="P:thymidine metabolic process"/>
    <property type="evidence" value="ECO:0007669"/>
    <property type="project" value="TreeGrafter"/>
</dbReference>
<evidence type="ECO:0000256" key="3">
    <source>
        <dbReference type="ARBA" id="ARBA00022490"/>
    </source>
</evidence>
<gene>
    <name evidence="11" type="primary">tdk</name>
    <name evidence="16" type="ORF">SAMN00790413_02336</name>
</gene>
<keyword evidence="9 11" id="KW-0862">Zinc</keyword>
<evidence type="ECO:0000256" key="5">
    <source>
        <dbReference type="ARBA" id="ARBA00022679"/>
    </source>
</evidence>
<feature type="binding site" evidence="11">
    <location>
        <position position="160"/>
    </location>
    <ligand>
        <name>Zn(2+)</name>
        <dbReference type="ChEBI" id="CHEBI:29105"/>
    </ligand>
</feature>
<dbReference type="Proteomes" id="UP000192582">
    <property type="component" value="Unassembled WGS sequence"/>
</dbReference>
<evidence type="ECO:0000313" key="16">
    <source>
        <dbReference type="EMBL" id="SMB94312.1"/>
    </source>
</evidence>
<reference evidence="16 17" key="1">
    <citation type="submission" date="2017-04" db="EMBL/GenBank/DDBJ databases">
        <authorList>
            <person name="Afonso C.L."/>
            <person name="Miller P.J."/>
            <person name="Scott M.A."/>
            <person name="Spackman E."/>
            <person name="Goraichik I."/>
            <person name="Dimitrov K.M."/>
            <person name="Suarez D.L."/>
            <person name="Swayne D.E."/>
        </authorList>
    </citation>
    <scope>NUCLEOTIDE SEQUENCE [LARGE SCALE GENOMIC DNA]</scope>
    <source>
        <strain evidence="16 17">KR-140</strain>
    </source>
</reference>
<comment type="similarity">
    <text evidence="1 11 15">Belongs to the thymidine kinase family.</text>
</comment>
<dbReference type="EMBL" id="FWWU01000009">
    <property type="protein sequence ID" value="SMB94312.1"/>
    <property type="molecule type" value="Genomic_DNA"/>
</dbReference>
<protein>
    <recommendedName>
        <fullName evidence="2 11">Thymidine kinase</fullName>
        <ecNumber evidence="2 11">2.7.1.21</ecNumber>
    </recommendedName>
</protein>
<dbReference type="STRING" id="695939.SAMN00790413_02336"/>
<evidence type="ECO:0000256" key="13">
    <source>
        <dbReference type="PIRSR" id="PIRSR035805-2"/>
    </source>
</evidence>
<evidence type="ECO:0000256" key="10">
    <source>
        <dbReference type="ARBA" id="ARBA00022840"/>
    </source>
</evidence>
<keyword evidence="10 11" id="KW-0067">ATP-binding</keyword>
<dbReference type="FunFam" id="3.30.60.20:FF:000026">
    <property type="entry name" value="Thymidine kinase"/>
    <property type="match status" value="1"/>
</dbReference>
<comment type="catalytic activity">
    <reaction evidence="11 14">
        <text>thymidine + ATP = dTMP + ADP + H(+)</text>
        <dbReference type="Rhea" id="RHEA:19129"/>
        <dbReference type="ChEBI" id="CHEBI:15378"/>
        <dbReference type="ChEBI" id="CHEBI:17748"/>
        <dbReference type="ChEBI" id="CHEBI:30616"/>
        <dbReference type="ChEBI" id="CHEBI:63528"/>
        <dbReference type="ChEBI" id="CHEBI:456216"/>
        <dbReference type="EC" id="2.7.1.21"/>
    </reaction>
</comment>
<dbReference type="GO" id="GO:0008270">
    <property type="term" value="F:zinc ion binding"/>
    <property type="evidence" value="ECO:0007669"/>
    <property type="project" value="UniProtKB-UniRule"/>
</dbReference>
<dbReference type="PANTHER" id="PTHR11441">
    <property type="entry name" value="THYMIDINE KINASE"/>
    <property type="match status" value="1"/>
</dbReference>
<evidence type="ECO:0000256" key="15">
    <source>
        <dbReference type="RuleBase" id="RU004165"/>
    </source>
</evidence>
<keyword evidence="8 11" id="KW-0418">Kinase</keyword>
<dbReference type="InterPro" id="IPR001267">
    <property type="entry name" value="Thymidine_kinase"/>
</dbReference>
<evidence type="ECO:0000256" key="7">
    <source>
        <dbReference type="ARBA" id="ARBA00022741"/>
    </source>
</evidence>
<keyword evidence="4 11" id="KW-0237">DNA synthesis</keyword>
<evidence type="ECO:0000313" key="17">
    <source>
        <dbReference type="Proteomes" id="UP000192582"/>
    </source>
</evidence>
<feature type="binding site" evidence="13">
    <location>
        <position position="191"/>
    </location>
    <ligand>
        <name>substrate</name>
    </ligand>
</feature>
<evidence type="ECO:0000256" key="2">
    <source>
        <dbReference type="ARBA" id="ARBA00012118"/>
    </source>
</evidence>
<dbReference type="InterPro" id="IPR020633">
    <property type="entry name" value="Thymidine_kinase_CS"/>
</dbReference>
<dbReference type="PIRSF" id="PIRSF035805">
    <property type="entry name" value="TK_cell"/>
    <property type="match status" value="1"/>
</dbReference>
<dbReference type="AlphaFoldDB" id="A0A1W1VLR8"/>
<evidence type="ECO:0000256" key="4">
    <source>
        <dbReference type="ARBA" id="ARBA00022634"/>
    </source>
</evidence>
<evidence type="ECO:0000256" key="1">
    <source>
        <dbReference type="ARBA" id="ARBA00007587"/>
    </source>
</evidence>
<dbReference type="SUPFAM" id="SSF52540">
    <property type="entry name" value="P-loop containing nucleoside triphosphate hydrolases"/>
    <property type="match status" value="1"/>
</dbReference>
<comment type="subunit">
    <text evidence="11">Homotetramer.</text>
</comment>
<dbReference type="PROSITE" id="PS00603">
    <property type="entry name" value="TK_CELLULAR_TYPE"/>
    <property type="match status" value="1"/>
</dbReference>
<feature type="binding site" evidence="11">
    <location>
        <position position="195"/>
    </location>
    <ligand>
        <name>Zn(2+)</name>
        <dbReference type="ChEBI" id="CHEBI:29105"/>
    </ligand>
</feature>
<dbReference type="Gene3D" id="3.30.60.20">
    <property type="match status" value="1"/>
</dbReference>
<dbReference type="InterPro" id="IPR027417">
    <property type="entry name" value="P-loop_NTPase"/>
</dbReference>
<dbReference type="SUPFAM" id="SSF57716">
    <property type="entry name" value="Glucocorticoid receptor-like (DNA-binding domain)"/>
    <property type="match status" value="1"/>
</dbReference>
<feature type="binding site" evidence="11">
    <location>
        <begin position="16"/>
        <end position="23"/>
    </location>
    <ligand>
        <name>ATP</name>
        <dbReference type="ChEBI" id="CHEBI:30616"/>
    </ligand>
</feature>
<evidence type="ECO:0000256" key="11">
    <source>
        <dbReference type="HAMAP-Rule" id="MF_00124"/>
    </source>
</evidence>
<dbReference type="GO" id="GO:0005524">
    <property type="term" value="F:ATP binding"/>
    <property type="evidence" value="ECO:0007669"/>
    <property type="project" value="UniProtKB-UniRule"/>
</dbReference>
<dbReference type="Pfam" id="PF00265">
    <property type="entry name" value="TK"/>
    <property type="match status" value="1"/>
</dbReference>
<keyword evidence="3 11" id="KW-0963">Cytoplasm</keyword>
<dbReference type="GO" id="GO:0005829">
    <property type="term" value="C:cytosol"/>
    <property type="evidence" value="ECO:0007669"/>
    <property type="project" value="TreeGrafter"/>
</dbReference>
<proteinExistence type="inferred from homology"/>
<dbReference type="EC" id="2.7.1.21" evidence="2 11"/>
<dbReference type="HAMAP" id="MF_00124">
    <property type="entry name" value="Thymidine_kinase"/>
    <property type="match status" value="1"/>
</dbReference>
<feature type="binding site" evidence="11">
    <location>
        <position position="198"/>
    </location>
    <ligand>
        <name>Zn(2+)</name>
        <dbReference type="ChEBI" id="CHEBI:29105"/>
    </ligand>
</feature>
<evidence type="ECO:0000256" key="8">
    <source>
        <dbReference type="ARBA" id="ARBA00022777"/>
    </source>
</evidence>
<name>A0A1W1VLR8_9DEIO</name>
<evidence type="ECO:0000256" key="6">
    <source>
        <dbReference type="ARBA" id="ARBA00022723"/>
    </source>
</evidence>
<organism evidence="16 17">
    <name type="scientific">Deinococcus hopiensis KR-140</name>
    <dbReference type="NCBI Taxonomy" id="695939"/>
    <lineage>
        <taxon>Bacteria</taxon>
        <taxon>Thermotogati</taxon>
        <taxon>Deinococcota</taxon>
        <taxon>Deinococci</taxon>
        <taxon>Deinococcales</taxon>
        <taxon>Deinococcaceae</taxon>
        <taxon>Deinococcus</taxon>
    </lineage>
</organism>
<feature type="binding site" evidence="11">
    <location>
        <position position="157"/>
    </location>
    <ligand>
        <name>Zn(2+)</name>
        <dbReference type="ChEBI" id="CHEBI:29105"/>
    </ligand>
</feature>
<dbReference type="PANTHER" id="PTHR11441:SF0">
    <property type="entry name" value="THYMIDINE KINASE, CYTOSOLIC"/>
    <property type="match status" value="1"/>
</dbReference>
<dbReference type="RefSeq" id="WP_084049621.1">
    <property type="nucleotide sequence ID" value="NZ_FWWU01000009.1"/>
</dbReference>
<comment type="subcellular location">
    <subcellularLocation>
        <location evidence="11">Cytoplasm</location>
    </subcellularLocation>
</comment>
<keyword evidence="6 11" id="KW-0479">Metal-binding</keyword>
<feature type="binding site" evidence="11">
    <location>
        <begin position="100"/>
        <end position="103"/>
    </location>
    <ligand>
        <name>ATP</name>
        <dbReference type="ChEBI" id="CHEBI:30616"/>
    </ligand>
</feature>
<evidence type="ECO:0000256" key="14">
    <source>
        <dbReference type="RuleBase" id="RU000544"/>
    </source>
</evidence>
<dbReference type="Gene3D" id="3.40.50.300">
    <property type="entry name" value="P-loop containing nucleotide triphosphate hydrolases"/>
    <property type="match status" value="1"/>
</dbReference>
<evidence type="ECO:0000256" key="9">
    <source>
        <dbReference type="ARBA" id="ARBA00022833"/>
    </source>
</evidence>
<evidence type="ECO:0000256" key="12">
    <source>
        <dbReference type="PIRSR" id="PIRSR035805-1"/>
    </source>
</evidence>
<keyword evidence="17" id="KW-1185">Reference proteome</keyword>
<keyword evidence="5 11" id="KW-0808">Transferase</keyword>
<sequence length="209" mass="22360">MLKSPYHGGHLEVIVGPMFSGKSEELIRRLTRAVIARQRVAVFKPALDSRYHATHVASHAGRQIGAVAVPGVSAIRDHLAGEGPLLSAPGERLPEVVGIDEAQFFGPDLAPLVLDLAEAGVRVILAGLDLDFRAEPFGCIPELLARAESVEKLTAICTVCGAPATRSQRLIGGMPARFDDPVVLVGAEEAYEARCRVHHEVRGVEGLWP</sequence>
<feature type="binding site" evidence="13">
    <location>
        <begin position="183"/>
        <end position="186"/>
    </location>
    <ligand>
        <name>substrate</name>
    </ligand>
</feature>
<dbReference type="GO" id="GO:0071897">
    <property type="term" value="P:DNA biosynthetic process"/>
    <property type="evidence" value="ECO:0007669"/>
    <property type="project" value="UniProtKB-KW"/>
</dbReference>